<proteinExistence type="predicted"/>
<keyword evidence="3" id="KW-1185">Reference proteome</keyword>
<feature type="region of interest" description="Disordered" evidence="1">
    <location>
        <begin position="1"/>
        <end position="23"/>
    </location>
</feature>
<dbReference type="Proteomes" id="UP001165368">
    <property type="component" value="Unassembled WGS sequence"/>
</dbReference>
<comment type="caution">
    <text evidence="2">The sequence shown here is derived from an EMBL/GenBank/DDBJ whole genome shotgun (WGS) entry which is preliminary data.</text>
</comment>
<dbReference type="EMBL" id="JAKLTQ010000013">
    <property type="protein sequence ID" value="MCG2623338.1"/>
    <property type="molecule type" value="Genomic_DNA"/>
</dbReference>
<dbReference type="SUPFAM" id="SSF48452">
    <property type="entry name" value="TPR-like"/>
    <property type="match status" value="1"/>
</dbReference>
<gene>
    <name evidence="2" type="ORF">LVY72_15680</name>
</gene>
<dbReference type="SMART" id="SM00028">
    <property type="entry name" value="TPR"/>
    <property type="match status" value="3"/>
</dbReference>
<evidence type="ECO:0000256" key="1">
    <source>
        <dbReference type="SAM" id="MobiDB-lite"/>
    </source>
</evidence>
<dbReference type="RefSeq" id="WP_237822553.1">
    <property type="nucleotide sequence ID" value="NZ_JAKLTQ010000013.1"/>
</dbReference>
<protein>
    <recommendedName>
        <fullName evidence="4">Tetratricopeptide repeat protein</fullName>
    </recommendedName>
</protein>
<reference evidence="2" key="1">
    <citation type="submission" date="2022-01" db="EMBL/GenBank/DDBJ databases">
        <authorList>
            <person name="Jo J.-H."/>
            <person name="Im W.-T."/>
        </authorList>
    </citation>
    <scope>NUCLEOTIDE SEQUENCE</scope>
    <source>
        <strain evidence="2">I2-34</strain>
    </source>
</reference>
<accession>A0ABS9L9S8</accession>
<dbReference type="Pfam" id="PF13428">
    <property type="entry name" value="TPR_14"/>
    <property type="match status" value="1"/>
</dbReference>
<evidence type="ECO:0000313" key="2">
    <source>
        <dbReference type="EMBL" id="MCG2623338.1"/>
    </source>
</evidence>
<dbReference type="InterPro" id="IPR011990">
    <property type="entry name" value="TPR-like_helical_dom_sf"/>
</dbReference>
<dbReference type="Gene3D" id="1.25.40.10">
    <property type="entry name" value="Tetratricopeptide repeat domain"/>
    <property type="match status" value="2"/>
</dbReference>
<dbReference type="Pfam" id="PF13181">
    <property type="entry name" value="TPR_8"/>
    <property type="match status" value="1"/>
</dbReference>
<evidence type="ECO:0000313" key="3">
    <source>
        <dbReference type="Proteomes" id="UP001165368"/>
    </source>
</evidence>
<organism evidence="2 3">
    <name type="scientific">Arthrobacter hankyongi</name>
    <dbReference type="NCBI Taxonomy" id="2904801"/>
    <lineage>
        <taxon>Bacteria</taxon>
        <taxon>Bacillati</taxon>
        <taxon>Actinomycetota</taxon>
        <taxon>Actinomycetes</taxon>
        <taxon>Micrococcales</taxon>
        <taxon>Micrococcaceae</taxon>
        <taxon>Arthrobacter</taxon>
    </lineage>
</organism>
<dbReference type="InterPro" id="IPR019734">
    <property type="entry name" value="TPR_rpt"/>
</dbReference>
<evidence type="ECO:0008006" key="4">
    <source>
        <dbReference type="Google" id="ProtNLM"/>
    </source>
</evidence>
<sequence length="239" mass="26795">MIPQERLNELWDSSDPHGTEQRLRDADTNQFALRSDRNELATQIARALGLQGRHDEALDMLARIDDDAPVVRLRVLLERGRILHALGRHSQALPLFEEAARRAGDFGHDFLAVDALSMAALADPHRAGEHTAAALAVLYRSDDERVRRLAIGLYANLGQVLLDKHDYVGAHEQFQLAEDAARAHGGEDELHRARWAVARSLRALGRHDEALAILHHLAEARPDDPDVQEELRLQEHHPS</sequence>
<name>A0ABS9L9S8_9MICC</name>